<keyword evidence="6" id="KW-0862">Zinc</keyword>
<protein>
    <recommendedName>
        <fullName evidence="11">RING-type domain-containing protein</fullName>
    </recommendedName>
</protein>
<dbReference type="OrthoDB" id="427410at2759"/>
<dbReference type="CDD" id="cd22424">
    <property type="entry name" value="KH-I_MEX3_rpt2"/>
    <property type="match status" value="1"/>
</dbReference>
<dbReference type="Gene3D" id="3.30.40.10">
    <property type="entry name" value="Zinc/RING finger domain, C3HC4 (zinc finger)"/>
    <property type="match status" value="1"/>
</dbReference>
<dbReference type="InterPro" id="IPR047227">
    <property type="entry name" value="MEX3"/>
</dbReference>
<dbReference type="SMART" id="SM00184">
    <property type="entry name" value="RING"/>
    <property type="match status" value="1"/>
</dbReference>
<dbReference type="InterPro" id="IPR004088">
    <property type="entry name" value="KH_dom_type_1"/>
</dbReference>
<keyword evidence="5 10" id="KW-0479">Metal-binding</keyword>
<dbReference type="eggNOG" id="KOG2113">
    <property type="taxonomic scope" value="Eukaryota"/>
</dbReference>
<reference evidence="12 13" key="1">
    <citation type="journal article" date="2007" name="Nature">
        <title>Evolution of genes and genomes on the Drosophila phylogeny.</title>
        <authorList>
            <consortium name="Drosophila 12 Genomes Consortium"/>
            <person name="Clark A.G."/>
            <person name="Eisen M.B."/>
            <person name="Smith D.R."/>
            <person name="Bergman C.M."/>
            <person name="Oliver B."/>
            <person name="Markow T.A."/>
            <person name="Kaufman T.C."/>
            <person name="Kellis M."/>
            <person name="Gelbart W."/>
            <person name="Iyer V.N."/>
            <person name="Pollard D.A."/>
            <person name="Sackton T.B."/>
            <person name="Larracuente A.M."/>
            <person name="Singh N.D."/>
            <person name="Abad J.P."/>
            <person name="Abt D.N."/>
            <person name="Adryan B."/>
            <person name="Aguade M."/>
            <person name="Akashi H."/>
            <person name="Anderson W.W."/>
            <person name="Aquadro C.F."/>
            <person name="Ardell D.H."/>
            <person name="Arguello R."/>
            <person name="Artieri C.G."/>
            <person name="Barbash D.A."/>
            <person name="Barker D."/>
            <person name="Barsanti P."/>
            <person name="Batterham P."/>
            <person name="Batzoglou S."/>
            <person name="Begun D."/>
            <person name="Bhutkar A."/>
            <person name="Blanco E."/>
            <person name="Bosak S.A."/>
            <person name="Bradley R.K."/>
            <person name="Brand A.D."/>
            <person name="Brent M.R."/>
            <person name="Brooks A.N."/>
            <person name="Brown R.H."/>
            <person name="Butlin R.K."/>
            <person name="Caggese C."/>
            <person name="Calvi B.R."/>
            <person name="Bernardo de Carvalho A."/>
            <person name="Caspi A."/>
            <person name="Castrezana S."/>
            <person name="Celniker S.E."/>
            <person name="Chang J.L."/>
            <person name="Chapple C."/>
            <person name="Chatterji S."/>
            <person name="Chinwalla A."/>
            <person name="Civetta A."/>
            <person name="Clifton S.W."/>
            <person name="Comeron J.M."/>
            <person name="Costello J.C."/>
            <person name="Coyne J.A."/>
            <person name="Daub J."/>
            <person name="David R.G."/>
            <person name="Delcher A.L."/>
            <person name="Delehaunty K."/>
            <person name="Do C.B."/>
            <person name="Ebling H."/>
            <person name="Edwards K."/>
            <person name="Eickbush T."/>
            <person name="Evans J.D."/>
            <person name="Filipski A."/>
            <person name="Findeiss S."/>
            <person name="Freyhult E."/>
            <person name="Fulton L."/>
            <person name="Fulton R."/>
            <person name="Garcia A.C."/>
            <person name="Gardiner A."/>
            <person name="Garfield D.A."/>
            <person name="Garvin B.E."/>
            <person name="Gibson G."/>
            <person name="Gilbert D."/>
            <person name="Gnerre S."/>
            <person name="Godfrey J."/>
            <person name="Good R."/>
            <person name="Gotea V."/>
            <person name="Gravely B."/>
            <person name="Greenberg A.J."/>
            <person name="Griffiths-Jones S."/>
            <person name="Gross S."/>
            <person name="Guigo R."/>
            <person name="Gustafson E.A."/>
            <person name="Haerty W."/>
            <person name="Hahn M.W."/>
            <person name="Halligan D.L."/>
            <person name="Halpern A.L."/>
            <person name="Halter G.M."/>
            <person name="Han M.V."/>
            <person name="Heger A."/>
            <person name="Hillier L."/>
            <person name="Hinrichs A.S."/>
            <person name="Holmes I."/>
            <person name="Hoskins R.A."/>
            <person name="Hubisz M.J."/>
            <person name="Hultmark D."/>
            <person name="Huntley M.A."/>
            <person name="Jaffe D.B."/>
            <person name="Jagadeeshan S."/>
            <person name="Jeck W.R."/>
            <person name="Johnson J."/>
            <person name="Jones C.D."/>
            <person name="Jordan W.C."/>
            <person name="Karpen G.H."/>
            <person name="Kataoka E."/>
            <person name="Keightley P.D."/>
            <person name="Kheradpour P."/>
            <person name="Kirkness E.F."/>
            <person name="Koerich L.B."/>
            <person name="Kristiansen K."/>
            <person name="Kudrna D."/>
            <person name="Kulathinal R.J."/>
            <person name="Kumar S."/>
            <person name="Kwok R."/>
            <person name="Lander E."/>
            <person name="Langley C.H."/>
            <person name="Lapoint R."/>
            <person name="Lazzaro B.P."/>
            <person name="Lee S.J."/>
            <person name="Levesque L."/>
            <person name="Li R."/>
            <person name="Lin C.F."/>
            <person name="Lin M.F."/>
            <person name="Lindblad-Toh K."/>
            <person name="Llopart A."/>
            <person name="Long M."/>
            <person name="Low L."/>
            <person name="Lozovsky E."/>
            <person name="Lu J."/>
            <person name="Luo M."/>
            <person name="Machado C.A."/>
            <person name="Makalowski W."/>
            <person name="Marzo M."/>
            <person name="Matsuda M."/>
            <person name="Matzkin L."/>
            <person name="McAllister B."/>
            <person name="McBride C.S."/>
            <person name="McKernan B."/>
            <person name="McKernan K."/>
            <person name="Mendez-Lago M."/>
            <person name="Minx P."/>
            <person name="Mollenhauer M.U."/>
            <person name="Montooth K."/>
            <person name="Mount S.M."/>
            <person name="Mu X."/>
            <person name="Myers E."/>
            <person name="Negre B."/>
            <person name="Newfeld S."/>
            <person name="Nielsen R."/>
            <person name="Noor M.A."/>
            <person name="O'Grady P."/>
            <person name="Pachter L."/>
            <person name="Papaceit M."/>
            <person name="Parisi M.J."/>
            <person name="Parisi M."/>
            <person name="Parts L."/>
            <person name="Pedersen J.S."/>
            <person name="Pesole G."/>
            <person name="Phillippy A.M."/>
            <person name="Ponting C.P."/>
            <person name="Pop M."/>
            <person name="Porcelli D."/>
            <person name="Powell J.R."/>
            <person name="Prohaska S."/>
            <person name="Pruitt K."/>
            <person name="Puig M."/>
            <person name="Quesneville H."/>
            <person name="Ram K.R."/>
            <person name="Rand D."/>
            <person name="Rasmussen M.D."/>
            <person name="Reed L.K."/>
            <person name="Reenan R."/>
            <person name="Reily A."/>
            <person name="Remington K.A."/>
            <person name="Rieger T.T."/>
            <person name="Ritchie M.G."/>
            <person name="Robin C."/>
            <person name="Rogers Y.H."/>
            <person name="Rohde C."/>
            <person name="Rozas J."/>
            <person name="Rubenfield M.J."/>
            <person name="Ruiz A."/>
            <person name="Russo S."/>
            <person name="Salzberg S.L."/>
            <person name="Sanchez-Gracia A."/>
            <person name="Saranga D.J."/>
            <person name="Sato H."/>
            <person name="Schaeffer S.W."/>
            <person name="Schatz M.C."/>
            <person name="Schlenke T."/>
            <person name="Schwartz R."/>
            <person name="Segarra C."/>
            <person name="Singh R.S."/>
            <person name="Sirot L."/>
            <person name="Sirota M."/>
            <person name="Sisneros N.B."/>
            <person name="Smith C.D."/>
            <person name="Smith T.F."/>
            <person name="Spieth J."/>
            <person name="Stage D.E."/>
            <person name="Stark A."/>
            <person name="Stephan W."/>
            <person name="Strausberg R.L."/>
            <person name="Strempel S."/>
            <person name="Sturgill D."/>
            <person name="Sutton G."/>
            <person name="Sutton G.G."/>
            <person name="Tao W."/>
            <person name="Teichmann S."/>
            <person name="Tobari Y.N."/>
            <person name="Tomimura Y."/>
            <person name="Tsolas J.M."/>
            <person name="Valente V.L."/>
            <person name="Venter E."/>
            <person name="Venter J.C."/>
            <person name="Vicario S."/>
            <person name="Vieira F.G."/>
            <person name="Vilella A.J."/>
            <person name="Villasante A."/>
            <person name="Walenz B."/>
            <person name="Wang J."/>
            <person name="Wasserman M."/>
            <person name="Watts T."/>
            <person name="Wilson D."/>
            <person name="Wilson R.K."/>
            <person name="Wing R.A."/>
            <person name="Wolfner M.F."/>
            <person name="Wong A."/>
            <person name="Wong G.K."/>
            <person name="Wu C.I."/>
            <person name="Wu G."/>
            <person name="Yamamoto D."/>
            <person name="Yang H.P."/>
            <person name="Yang S.P."/>
            <person name="Yorke J.A."/>
            <person name="Yoshida K."/>
            <person name="Zdobnov E."/>
            <person name="Zhang P."/>
            <person name="Zhang Y."/>
            <person name="Zimin A.V."/>
            <person name="Baldwin J."/>
            <person name="Abdouelleil A."/>
            <person name="Abdulkadir J."/>
            <person name="Abebe A."/>
            <person name="Abera B."/>
            <person name="Abreu J."/>
            <person name="Acer S.C."/>
            <person name="Aftuck L."/>
            <person name="Alexander A."/>
            <person name="An P."/>
            <person name="Anderson E."/>
            <person name="Anderson S."/>
            <person name="Arachi H."/>
            <person name="Azer M."/>
            <person name="Bachantsang P."/>
            <person name="Barry A."/>
            <person name="Bayul T."/>
            <person name="Berlin A."/>
            <person name="Bessette D."/>
            <person name="Bloom T."/>
            <person name="Blye J."/>
            <person name="Boguslavskiy L."/>
            <person name="Bonnet C."/>
            <person name="Boukhgalter B."/>
            <person name="Bourzgui I."/>
            <person name="Brown A."/>
            <person name="Cahill P."/>
            <person name="Channer S."/>
            <person name="Cheshatsang Y."/>
            <person name="Chuda L."/>
            <person name="Citroen M."/>
            <person name="Collymore A."/>
            <person name="Cooke P."/>
            <person name="Costello M."/>
            <person name="D'Aco K."/>
            <person name="Daza R."/>
            <person name="De Haan G."/>
            <person name="DeGray S."/>
            <person name="DeMaso C."/>
            <person name="Dhargay N."/>
            <person name="Dooley K."/>
            <person name="Dooley E."/>
            <person name="Doricent M."/>
            <person name="Dorje P."/>
            <person name="Dorjee K."/>
            <person name="Dupes A."/>
            <person name="Elong R."/>
            <person name="Falk J."/>
            <person name="Farina A."/>
            <person name="Faro S."/>
            <person name="Ferguson D."/>
            <person name="Fisher S."/>
            <person name="Foley C.D."/>
            <person name="Franke A."/>
            <person name="Friedrich D."/>
            <person name="Gadbois L."/>
            <person name="Gearin G."/>
            <person name="Gearin C.R."/>
            <person name="Giannoukos G."/>
            <person name="Goode T."/>
            <person name="Graham J."/>
            <person name="Grandbois E."/>
            <person name="Grewal S."/>
            <person name="Gyaltsen K."/>
            <person name="Hafez N."/>
            <person name="Hagos B."/>
            <person name="Hall J."/>
            <person name="Henson C."/>
            <person name="Hollinger A."/>
            <person name="Honan T."/>
            <person name="Huard M.D."/>
            <person name="Hughes L."/>
            <person name="Hurhula B."/>
            <person name="Husby M.E."/>
            <person name="Kamat A."/>
            <person name="Kanga B."/>
            <person name="Kashin S."/>
            <person name="Khazanovich D."/>
            <person name="Kisner P."/>
            <person name="Lance K."/>
            <person name="Lara M."/>
            <person name="Lee W."/>
            <person name="Lennon N."/>
            <person name="Letendre F."/>
            <person name="LeVine R."/>
            <person name="Lipovsky A."/>
            <person name="Liu X."/>
            <person name="Liu J."/>
            <person name="Liu S."/>
            <person name="Lokyitsang T."/>
            <person name="Lokyitsang Y."/>
            <person name="Lubonja R."/>
            <person name="Lui A."/>
            <person name="MacDonald P."/>
            <person name="Magnisalis V."/>
            <person name="Maru K."/>
            <person name="Matthews C."/>
            <person name="McCusker W."/>
            <person name="McDonough S."/>
            <person name="Mehta T."/>
            <person name="Meldrim J."/>
            <person name="Meneus L."/>
            <person name="Mihai O."/>
            <person name="Mihalev A."/>
            <person name="Mihova T."/>
            <person name="Mittelman R."/>
            <person name="Mlenga V."/>
            <person name="Montmayeur A."/>
            <person name="Mulrain L."/>
            <person name="Navidi A."/>
            <person name="Naylor J."/>
            <person name="Negash T."/>
            <person name="Nguyen T."/>
            <person name="Nguyen N."/>
            <person name="Nicol R."/>
            <person name="Norbu C."/>
            <person name="Norbu N."/>
            <person name="Novod N."/>
            <person name="O'Neill B."/>
            <person name="Osman S."/>
            <person name="Markiewicz E."/>
            <person name="Oyono O.L."/>
            <person name="Patti C."/>
            <person name="Phunkhang P."/>
            <person name="Pierre F."/>
            <person name="Priest M."/>
            <person name="Raghuraman S."/>
            <person name="Rege F."/>
            <person name="Reyes R."/>
            <person name="Rise C."/>
            <person name="Rogov P."/>
            <person name="Ross K."/>
            <person name="Ryan E."/>
            <person name="Settipalli S."/>
            <person name="Shea T."/>
            <person name="Sherpa N."/>
            <person name="Shi L."/>
            <person name="Shih D."/>
            <person name="Sparrow T."/>
            <person name="Spaulding J."/>
            <person name="Stalker J."/>
            <person name="Stange-Thomann N."/>
            <person name="Stavropoulos S."/>
            <person name="Stone C."/>
            <person name="Strader C."/>
            <person name="Tesfaye S."/>
            <person name="Thomson T."/>
            <person name="Thoulutsang Y."/>
            <person name="Thoulutsang D."/>
            <person name="Topham K."/>
            <person name="Topping I."/>
            <person name="Tsamla T."/>
            <person name="Vassiliev H."/>
            <person name="Vo A."/>
            <person name="Wangchuk T."/>
            <person name="Wangdi T."/>
            <person name="Weiand M."/>
            <person name="Wilkinson J."/>
            <person name="Wilson A."/>
            <person name="Yadav S."/>
            <person name="Young G."/>
            <person name="Yu Q."/>
            <person name="Zembek L."/>
            <person name="Zhong D."/>
            <person name="Zimmer A."/>
            <person name="Zwirko Z."/>
            <person name="Jaffe D.B."/>
            <person name="Alvarez P."/>
            <person name="Brockman W."/>
            <person name="Butler J."/>
            <person name="Chin C."/>
            <person name="Gnerre S."/>
            <person name="Grabherr M."/>
            <person name="Kleber M."/>
            <person name="Mauceli E."/>
            <person name="MacCallum I."/>
        </authorList>
    </citation>
    <scope>NUCLEOTIDE SEQUENCE [LARGE SCALE GENOMIC DNA]</scope>
    <source>
        <strain evidence="13">Tucson 14024-0371.13</strain>
    </source>
</reference>
<evidence type="ECO:0000256" key="3">
    <source>
        <dbReference type="ARBA" id="ARBA00022490"/>
    </source>
</evidence>
<dbReference type="STRING" id="7217.A0A0P8YKX4"/>
<dbReference type="Gene3D" id="3.30.1370.10">
    <property type="entry name" value="K Homology domain, type 1"/>
    <property type="match status" value="2"/>
</dbReference>
<dbReference type="InterPro" id="IPR047226">
    <property type="entry name" value="KH-I_MEX3_rpt2"/>
</dbReference>
<evidence type="ECO:0000256" key="5">
    <source>
        <dbReference type="ARBA" id="ARBA00022771"/>
    </source>
</evidence>
<evidence type="ECO:0000256" key="10">
    <source>
        <dbReference type="PROSITE-ProRule" id="PRU00175"/>
    </source>
</evidence>
<keyword evidence="7 9" id="KW-0694">RNA-binding</keyword>
<evidence type="ECO:0000259" key="11">
    <source>
        <dbReference type="PROSITE" id="PS50089"/>
    </source>
</evidence>
<dbReference type="CDD" id="cd16518">
    <property type="entry name" value="RING-HC_MEX3"/>
    <property type="match status" value="1"/>
</dbReference>
<evidence type="ECO:0000313" key="13">
    <source>
        <dbReference type="Proteomes" id="UP000007801"/>
    </source>
</evidence>
<dbReference type="GO" id="GO:0010468">
    <property type="term" value="P:regulation of gene expression"/>
    <property type="evidence" value="ECO:0007669"/>
    <property type="project" value="UniProtKB-ARBA"/>
</dbReference>
<dbReference type="PANTHER" id="PTHR23285:SF7">
    <property type="entry name" value="LD09246P1"/>
    <property type="match status" value="1"/>
</dbReference>
<dbReference type="SUPFAM" id="SSF57850">
    <property type="entry name" value="RING/U-box"/>
    <property type="match status" value="1"/>
</dbReference>
<dbReference type="InParanoid" id="A0A0P8YKX4"/>
<dbReference type="GO" id="GO:0003723">
    <property type="term" value="F:RNA binding"/>
    <property type="evidence" value="ECO:0007669"/>
    <property type="project" value="UniProtKB-UniRule"/>
</dbReference>
<dbReference type="EMBL" id="CH902636">
    <property type="protein sequence ID" value="KPU81746.1"/>
    <property type="molecule type" value="Genomic_DNA"/>
</dbReference>
<organism evidence="12 13">
    <name type="scientific">Drosophila ananassae</name>
    <name type="common">Fruit fly</name>
    <dbReference type="NCBI Taxonomy" id="7217"/>
    <lineage>
        <taxon>Eukaryota</taxon>
        <taxon>Metazoa</taxon>
        <taxon>Ecdysozoa</taxon>
        <taxon>Arthropoda</taxon>
        <taxon>Hexapoda</taxon>
        <taxon>Insecta</taxon>
        <taxon>Pterygota</taxon>
        <taxon>Neoptera</taxon>
        <taxon>Endopterygota</taxon>
        <taxon>Diptera</taxon>
        <taxon>Brachycera</taxon>
        <taxon>Muscomorpha</taxon>
        <taxon>Ephydroidea</taxon>
        <taxon>Drosophilidae</taxon>
        <taxon>Drosophila</taxon>
        <taxon>Sophophora</taxon>
    </lineage>
</organism>
<dbReference type="SMR" id="A0A0P8YKX4"/>
<sequence length="621" mass="67395">MSTQVSSNILNDANSQEIIRKMNTSKNHKIIEKPKPLPLSEDPRTLQLALELSLVGLNDNQPCYTQASQSISLPLTTQNNFDLNNLNVSAFSKPLSHNGLLLPNTAIAVCVDDRSKKSQNMTECVPVPSSEHVAEIVGRQGCKIKALRAKTNTYIKTPVRGEEPVFVVTGRKEDVNKAKREILSAADHFSLIRASRKPLSDGQNSGSVESGSCSNVSTISRMQAGPPCIPGQITIQVRVPYRVVGLVVGPKGATIKHIQHETQTYIVTPSREKEPIFEVTGLPGNVDSARKQIEAHIALRTGSGFGNFAANIVQDGESIDHNDFGSLPPINSLAQILNDDLNSEILSSIYTNSIQSADYLDNKNNSIGNEIDNLNIKNIEPLQCHHVSNCNEKTEFTDLDLISPITAISTSDKHVAKKQNVFRNATSKALSFFPPASTSASIQSNSAATILTRSCSSASSTTSTKSMNNRPNTPPEIVNIWKNIGDSIDIDEGIGDSPSIWNQPNNILPTAHCSPTASISPTDSLLGFGDHGSNKTNLYKTKETFSNNYQKTQSNQVQPSADKLSILRECFVCNENEVTTALVPCGHNMFCMECANQICLSIDAICPVCNSIVYHAMRILG</sequence>
<dbReference type="PROSITE" id="PS50084">
    <property type="entry name" value="KH_TYPE_1"/>
    <property type="match status" value="2"/>
</dbReference>
<accession>A0A0P8YKX4</accession>
<dbReference type="Pfam" id="PF00013">
    <property type="entry name" value="KH_1"/>
    <property type="match status" value="2"/>
</dbReference>
<keyword evidence="13" id="KW-1185">Reference proteome</keyword>
<dbReference type="CDD" id="cd22423">
    <property type="entry name" value="KH-I_MEX3_rpt1"/>
    <property type="match status" value="1"/>
</dbReference>
<dbReference type="InterPro" id="IPR013083">
    <property type="entry name" value="Znf_RING/FYVE/PHD"/>
</dbReference>
<name>A0A0P8YKX4_DROAN</name>
<dbReference type="PANTHER" id="PTHR23285">
    <property type="entry name" value="RING FINGER AND KH DOMAIN CONTAINING PROTEIN 1"/>
    <property type="match status" value="1"/>
</dbReference>
<evidence type="ECO:0000256" key="6">
    <source>
        <dbReference type="ARBA" id="ARBA00022833"/>
    </source>
</evidence>
<evidence type="ECO:0000256" key="1">
    <source>
        <dbReference type="ARBA" id="ARBA00004123"/>
    </source>
</evidence>
<dbReference type="AlphaFoldDB" id="A0A0P8YKX4"/>
<dbReference type="InterPro" id="IPR004087">
    <property type="entry name" value="KH_dom"/>
</dbReference>
<proteinExistence type="predicted"/>
<keyword evidence="8" id="KW-0539">Nucleus</keyword>
<comment type="subcellular location">
    <subcellularLocation>
        <location evidence="2">Cytoplasm</location>
    </subcellularLocation>
    <subcellularLocation>
        <location evidence="1">Nucleus</location>
    </subcellularLocation>
</comment>
<dbReference type="SUPFAM" id="SSF54791">
    <property type="entry name" value="Eukaryotic type KH-domain (KH-domain type I)"/>
    <property type="match status" value="2"/>
</dbReference>
<dbReference type="InterPro" id="IPR036612">
    <property type="entry name" value="KH_dom_type_1_sf"/>
</dbReference>
<gene>
    <name evidence="12" type="primary">Dana\GF20555</name>
    <name evidence="12" type="synonym">dana_GLEANR_33</name>
    <name evidence="12" type="ORF">GF20555</name>
</gene>
<dbReference type="Proteomes" id="UP000007801">
    <property type="component" value="Unassembled WGS sequence"/>
</dbReference>
<dbReference type="Pfam" id="PF13920">
    <property type="entry name" value="zf-C3HC4_3"/>
    <property type="match status" value="1"/>
</dbReference>
<dbReference type="GO" id="GO:0005737">
    <property type="term" value="C:cytoplasm"/>
    <property type="evidence" value="ECO:0007669"/>
    <property type="project" value="UniProtKB-SubCell"/>
</dbReference>
<dbReference type="PROSITE" id="PS50089">
    <property type="entry name" value="ZF_RING_2"/>
    <property type="match status" value="1"/>
</dbReference>
<dbReference type="InterPro" id="IPR001841">
    <property type="entry name" value="Znf_RING"/>
</dbReference>
<dbReference type="GO" id="GO:0005634">
    <property type="term" value="C:nucleus"/>
    <property type="evidence" value="ECO:0007669"/>
    <property type="project" value="UniProtKB-SubCell"/>
</dbReference>
<evidence type="ECO:0000256" key="9">
    <source>
        <dbReference type="PROSITE-ProRule" id="PRU00117"/>
    </source>
</evidence>
<keyword evidence="3" id="KW-0963">Cytoplasm</keyword>
<keyword evidence="5 10" id="KW-0863">Zinc-finger</keyword>
<dbReference type="FunCoup" id="A0A0P8YKX4">
    <property type="interactions" value="1162"/>
</dbReference>
<dbReference type="FunFam" id="3.30.1370.10:FF:000012">
    <property type="entry name" value="Mex-3 RNA-binding family member D"/>
    <property type="match status" value="1"/>
</dbReference>
<feature type="domain" description="RING-type" evidence="11">
    <location>
        <begin position="570"/>
        <end position="610"/>
    </location>
</feature>
<dbReference type="GO" id="GO:0008270">
    <property type="term" value="F:zinc ion binding"/>
    <property type="evidence" value="ECO:0007669"/>
    <property type="project" value="UniProtKB-KW"/>
</dbReference>
<evidence type="ECO:0000256" key="8">
    <source>
        <dbReference type="ARBA" id="ARBA00023242"/>
    </source>
</evidence>
<dbReference type="InterPro" id="IPR047228">
    <property type="entry name" value="KH-I_MEX3_rpt1"/>
</dbReference>
<evidence type="ECO:0000256" key="7">
    <source>
        <dbReference type="ARBA" id="ARBA00022884"/>
    </source>
</evidence>
<dbReference type="SMART" id="SM00322">
    <property type="entry name" value="KH"/>
    <property type="match status" value="2"/>
</dbReference>
<evidence type="ECO:0000256" key="4">
    <source>
        <dbReference type="ARBA" id="ARBA00022737"/>
    </source>
</evidence>
<evidence type="ECO:0000313" key="12">
    <source>
        <dbReference type="EMBL" id="KPU81746.1"/>
    </source>
</evidence>
<evidence type="ECO:0000256" key="2">
    <source>
        <dbReference type="ARBA" id="ARBA00004496"/>
    </source>
</evidence>
<dbReference type="KEGG" id="dan:6503258"/>
<dbReference type="GeneID" id="6503258"/>
<keyword evidence="4" id="KW-0677">Repeat</keyword>